<feature type="domain" description="Type I restriction modification DNA specificity" evidence="4">
    <location>
        <begin position="222"/>
        <end position="388"/>
    </location>
</feature>
<protein>
    <submittedName>
        <fullName evidence="5">Restriction endonuclease subunit S</fullName>
    </submittedName>
</protein>
<dbReference type="GO" id="GO:0003677">
    <property type="term" value="F:DNA binding"/>
    <property type="evidence" value="ECO:0007669"/>
    <property type="project" value="UniProtKB-KW"/>
</dbReference>
<dbReference type="PANTHER" id="PTHR30408">
    <property type="entry name" value="TYPE-1 RESTRICTION ENZYME ECOKI SPECIFICITY PROTEIN"/>
    <property type="match status" value="1"/>
</dbReference>
<accession>A0A6L3IYC5</accession>
<keyword evidence="5" id="KW-0255">Endonuclease</keyword>
<dbReference type="GO" id="GO:0004519">
    <property type="term" value="F:endonuclease activity"/>
    <property type="evidence" value="ECO:0007669"/>
    <property type="project" value="UniProtKB-KW"/>
</dbReference>
<dbReference type="InterPro" id="IPR044946">
    <property type="entry name" value="Restrct_endonuc_typeI_TRD_sf"/>
</dbReference>
<keyword evidence="3" id="KW-0238">DNA-binding</keyword>
<proteinExistence type="inferred from homology"/>
<keyword evidence="2" id="KW-0680">Restriction system</keyword>
<evidence type="ECO:0000313" key="6">
    <source>
        <dbReference type="Proteomes" id="UP000481700"/>
    </source>
</evidence>
<dbReference type="Proteomes" id="UP000481700">
    <property type="component" value="Unassembled WGS sequence"/>
</dbReference>
<sequence>MADNNENKVLNVPHLRFPEFSGEWEEHTLSEYLEFKNGLNPDAKRIGSGLPFISVMDILSEGVINYDNIRGKVNATEKEIECFGVKDGDLLFQRSSETLEDVGRANVYMDNRTAIYGGFVIRGRKIGNYDPLFFKYLLATPLARKRTCRMGAGAQHFNIGQEGLSKISLYFPSIEEQRKIAEFLSLIDERIATQNKIIEDLKKLKSAISKYLFARKDLLETTICLSNIATLKNGYAFQSGKYNALGKWKILTITNVPGERYINDEDCNCIINLPNDIQDHQVLKEGDILISLTGNVGRVSLCKNGNYLLNQRVGLLQLAKNVNQEFLYQILSSQRFENSMIACGQGAAQMNIGKGDVENYVLPYSSNGNNILFAAKILHSYDECIINELRRLTLLTMQKQYLLTQMFI</sequence>
<dbReference type="EMBL" id="VVZV01000002">
    <property type="protein sequence ID" value="KAA5324028.1"/>
    <property type="molecule type" value="Genomic_DNA"/>
</dbReference>
<dbReference type="InterPro" id="IPR052021">
    <property type="entry name" value="Type-I_RS_S_subunit"/>
</dbReference>
<dbReference type="PANTHER" id="PTHR30408:SF13">
    <property type="entry name" value="TYPE I RESTRICTION ENZYME HINDI SPECIFICITY SUBUNIT"/>
    <property type="match status" value="1"/>
</dbReference>
<dbReference type="InterPro" id="IPR000055">
    <property type="entry name" value="Restrct_endonuc_typeI_TRD"/>
</dbReference>
<dbReference type="RefSeq" id="WP_014774685.1">
    <property type="nucleotide sequence ID" value="NZ_JADMOY010000009.1"/>
</dbReference>
<comment type="caution">
    <text evidence="5">The sequence shown here is derived from an EMBL/GenBank/DDBJ whole genome shotgun (WGS) entry which is preliminary data.</text>
</comment>
<evidence type="ECO:0000259" key="4">
    <source>
        <dbReference type="Pfam" id="PF01420"/>
    </source>
</evidence>
<dbReference type="SUPFAM" id="SSF116734">
    <property type="entry name" value="DNA methylase specificity domain"/>
    <property type="match status" value="2"/>
</dbReference>
<reference evidence="5 6" key="1">
    <citation type="journal article" date="2019" name="Nat. Med.">
        <title>A library of human gut bacterial isolates paired with longitudinal multiomics data enables mechanistic microbiome research.</title>
        <authorList>
            <person name="Poyet M."/>
            <person name="Groussin M."/>
            <person name="Gibbons S.M."/>
            <person name="Avila-Pacheco J."/>
            <person name="Jiang X."/>
            <person name="Kearney S.M."/>
            <person name="Perrotta A.R."/>
            <person name="Berdy B."/>
            <person name="Zhao S."/>
            <person name="Lieberman T.D."/>
            <person name="Swanson P.K."/>
            <person name="Smith M."/>
            <person name="Roesemann S."/>
            <person name="Alexander J.E."/>
            <person name="Rich S.A."/>
            <person name="Livny J."/>
            <person name="Vlamakis H."/>
            <person name="Clish C."/>
            <person name="Bullock K."/>
            <person name="Deik A."/>
            <person name="Scott J."/>
            <person name="Pierce K.A."/>
            <person name="Xavier R.J."/>
            <person name="Alm E.J."/>
        </authorList>
    </citation>
    <scope>NUCLEOTIDE SEQUENCE [LARGE SCALE GENOMIC DNA]</scope>
    <source>
        <strain evidence="5 6">BIOML-A25</strain>
    </source>
</reference>
<name>A0A6L3IYC5_9BACT</name>
<dbReference type="Pfam" id="PF01420">
    <property type="entry name" value="Methylase_S"/>
    <property type="match status" value="2"/>
</dbReference>
<evidence type="ECO:0000256" key="3">
    <source>
        <dbReference type="ARBA" id="ARBA00023125"/>
    </source>
</evidence>
<dbReference type="CDD" id="cd17278">
    <property type="entry name" value="RMtype1_S_LdeBORF1052P-TRD2-CR2"/>
    <property type="match status" value="1"/>
</dbReference>
<feature type="domain" description="Type I restriction modification DNA specificity" evidence="4">
    <location>
        <begin position="23"/>
        <end position="202"/>
    </location>
</feature>
<gene>
    <name evidence="5" type="ORF">F2Z07_03030</name>
</gene>
<dbReference type="Gene3D" id="3.90.220.20">
    <property type="entry name" value="DNA methylase specificity domains"/>
    <property type="match status" value="2"/>
</dbReference>
<evidence type="ECO:0000256" key="1">
    <source>
        <dbReference type="ARBA" id="ARBA00010923"/>
    </source>
</evidence>
<evidence type="ECO:0000256" key="2">
    <source>
        <dbReference type="ARBA" id="ARBA00022747"/>
    </source>
</evidence>
<evidence type="ECO:0000313" key="5">
    <source>
        <dbReference type="EMBL" id="KAA5324028.1"/>
    </source>
</evidence>
<comment type="similarity">
    <text evidence="1">Belongs to the type-I restriction system S methylase family.</text>
</comment>
<dbReference type="AlphaFoldDB" id="A0A6L3IYC5"/>
<keyword evidence="5" id="KW-0378">Hydrolase</keyword>
<dbReference type="CDD" id="cd17517">
    <property type="entry name" value="RMtype1_S_EcoKI_StySPI-TRD2-CR2_like"/>
    <property type="match status" value="1"/>
</dbReference>
<keyword evidence="5" id="KW-0540">Nuclease</keyword>
<dbReference type="GO" id="GO:0009307">
    <property type="term" value="P:DNA restriction-modification system"/>
    <property type="evidence" value="ECO:0007669"/>
    <property type="project" value="UniProtKB-KW"/>
</dbReference>
<organism evidence="5 6">
    <name type="scientific">Phocaeicola dorei</name>
    <dbReference type="NCBI Taxonomy" id="357276"/>
    <lineage>
        <taxon>Bacteria</taxon>
        <taxon>Pseudomonadati</taxon>
        <taxon>Bacteroidota</taxon>
        <taxon>Bacteroidia</taxon>
        <taxon>Bacteroidales</taxon>
        <taxon>Bacteroidaceae</taxon>
        <taxon>Phocaeicola</taxon>
    </lineage>
</organism>